<dbReference type="EMBL" id="LBSJ01000002">
    <property type="protein sequence ID" value="KKQ16338.1"/>
    <property type="molecule type" value="Genomic_DNA"/>
</dbReference>
<dbReference type="AlphaFoldDB" id="A0A0G0FAU5"/>
<dbReference type="InterPro" id="IPR003593">
    <property type="entry name" value="AAA+_ATPase"/>
</dbReference>
<name>A0A0G0FAU5_9BACT</name>
<dbReference type="Gene3D" id="1.10.8.60">
    <property type="match status" value="1"/>
</dbReference>
<dbReference type="GO" id="GO:0004176">
    <property type="term" value="F:ATP-dependent peptidase activity"/>
    <property type="evidence" value="ECO:0007669"/>
    <property type="project" value="InterPro"/>
</dbReference>
<keyword evidence="2" id="KW-0378">Hydrolase</keyword>
<evidence type="ECO:0000313" key="3">
    <source>
        <dbReference type="Proteomes" id="UP000034448"/>
    </source>
</evidence>
<dbReference type="Pfam" id="PF00004">
    <property type="entry name" value="AAA"/>
    <property type="match status" value="1"/>
</dbReference>
<comment type="caution">
    <text evidence="2">The sequence shown here is derived from an EMBL/GenBank/DDBJ whole genome shotgun (WGS) entry which is preliminary data.</text>
</comment>
<evidence type="ECO:0000259" key="1">
    <source>
        <dbReference type="SMART" id="SM00382"/>
    </source>
</evidence>
<dbReference type="PATRIC" id="fig|1618417.4.peg.48"/>
<proteinExistence type="predicted"/>
<organism evidence="2 3">
    <name type="scientific">Candidatus Daviesbacteria bacterium GW2011_GWA1_36_8</name>
    <dbReference type="NCBI Taxonomy" id="1618417"/>
    <lineage>
        <taxon>Bacteria</taxon>
        <taxon>Candidatus Daviesiibacteriota</taxon>
    </lineage>
</organism>
<dbReference type="InterPro" id="IPR003959">
    <property type="entry name" value="ATPase_AAA_core"/>
</dbReference>
<gene>
    <name evidence="2" type="ORF">US28_C0002G0005</name>
</gene>
<keyword evidence="2" id="KW-0645">Protease</keyword>
<dbReference type="GO" id="GO:0016887">
    <property type="term" value="F:ATP hydrolysis activity"/>
    <property type="evidence" value="ECO:0007669"/>
    <property type="project" value="InterPro"/>
</dbReference>
<feature type="domain" description="AAA+ ATPase" evidence="1">
    <location>
        <begin position="118"/>
        <end position="267"/>
    </location>
</feature>
<dbReference type="Proteomes" id="UP000034448">
    <property type="component" value="Unassembled WGS sequence"/>
</dbReference>
<dbReference type="GO" id="GO:0006515">
    <property type="term" value="P:protein quality control for misfolded or incompletely synthesized proteins"/>
    <property type="evidence" value="ECO:0007669"/>
    <property type="project" value="TreeGrafter"/>
</dbReference>
<dbReference type="PANTHER" id="PTHR43718:SF2">
    <property type="entry name" value="LON PROTEASE HOMOLOG, MITOCHONDRIAL"/>
    <property type="match status" value="1"/>
</dbReference>
<dbReference type="Gene3D" id="3.40.50.300">
    <property type="entry name" value="P-loop containing nucleotide triphosphate hydrolases"/>
    <property type="match status" value="1"/>
</dbReference>
<dbReference type="InterPro" id="IPR027065">
    <property type="entry name" value="Lon_Prtase"/>
</dbReference>
<dbReference type="GO" id="GO:0005524">
    <property type="term" value="F:ATP binding"/>
    <property type="evidence" value="ECO:0007669"/>
    <property type="project" value="InterPro"/>
</dbReference>
<dbReference type="SMART" id="SM00382">
    <property type="entry name" value="AAA"/>
    <property type="match status" value="1"/>
</dbReference>
<dbReference type="GO" id="GO:0004252">
    <property type="term" value="F:serine-type endopeptidase activity"/>
    <property type="evidence" value="ECO:0007669"/>
    <property type="project" value="InterPro"/>
</dbReference>
<sequence length="351" mass="39009">MDAAQTQVQQAQIIEKLKQKLAGVKLPPDVSEKLADELMRVELVFKTKDFNPELDRQINYINFVCDLPWDKAGQDILDLKRAKMLLDKNHHGLEPIKDRILEYLSILILNKSKGLIPKQPILAFVGLVGSGKTSLAFSIAESLGRPIIRIPFGGLGSALQLRGESRVKSEAEPGLIVRALKRAQVKNPVILLDELDRVTENARADIMGVLVELLDPEQNMAFLDHYVGFPFDLSQVLFVATANNTGNIATAVLDRLELIEMPFYTDEQKLVIGRDYLLPEALQSAGLDPKLITIAPDVWPNIVRPLGFDGGIRSLKRNIVSMVGKIARMVVEGNKGPYIINSQNLNQFMSI</sequence>
<evidence type="ECO:0000313" key="2">
    <source>
        <dbReference type="EMBL" id="KKQ16338.1"/>
    </source>
</evidence>
<dbReference type="InterPro" id="IPR027417">
    <property type="entry name" value="P-loop_NTPase"/>
</dbReference>
<dbReference type="SUPFAM" id="SSF52540">
    <property type="entry name" value="P-loop containing nucleoside triphosphate hydrolases"/>
    <property type="match status" value="1"/>
</dbReference>
<dbReference type="PANTHER" id="PTHR43718">
    <property type="entry name" value="LON PROTEASE"/>
    <property type="match status" value="1"/>
</dbReference>
<accession>A0A0G0FAU5</accession>
<reference evidence="2 3" key="1">
    <citation type="journal article" date="2015" name="Nature">
        <title>rRNA introns, odd ribosomes, and small enigmatic genomes across a large radiation of phyla.</title>
        <authorList>
            <person name="Brown C.T."/>
            <person name="Hug L.A."/>
            <person name="Thomas B.C."/>
            <person name="Sharon I."/>
            <person name="Castelle C.J."/>
            <person name="Singh A."/>
            <person name="Wilkins M.J."/>
            <person name="Williams K.H."/>
            <person name="Banfield J.F."/>
        </authorList>
    </citation>
    <scope>NUCLEOTIDE SEQUENCE [LARGE SCALE GENOMIC DNA]</scope>
</reference>
<protein>
    <submittedName>
        <fullName evidence="2">Lon protease</fullName>
    </submittedName>
</protein>